<reference evidence="1" key="1">
    <citation type="journal article" date="2023" name="G3 (Bethesda)">
        <title>Whole genome assembly and annotation of the endangered Caribbean coral Acropora cervicornis.</title>
        <authorList>
            <person name="Selwyn J.D."/>
            <person name="Vollmer S.V."/>
        </authorList>
    </citation>
    <scope>NUCLEOTIDE SEQUENCE</scope>
    <source>
        <strain evidence="1">K2</strain>
    </source>
</reference>
<dbReference type="PANTHER" id="PTHR46844">
    <property type="entry name" value="SLR5058 PROTEIN"/>
    <property type="match status" value="1"/>
</dbReference>
<gene>
    <name evidence="1" type="ORF">P5673_028489</name>
</gene>
<name>A0AAD9PXC5_ACRCE</name>
<reference evidence="1" key="2">
    <citation type="journal article" date="2023" name="Science">
        <title>Genomic signatures of disease resistance in endangered staghorn corals.</title>
        <authorList>
            <person name="Vollmer S.V."/>
            <person name="Selwyn J.D."/>
            <person name="Despard B.A."/>
            <person name="Roesel C.L."/>
        </authorList>
    </citation>
    <scope>NUCLEOTIDE SEQUENCE</scope>
    <source>
        <strain evidence="1">K2</strain>
    </source>
</reference>
<dbReference type="EMBL" id="JARQWQ010000106">
    <property type="protein sequence ID" value="KAK2550808.1"/>
    <property type="molecule type" value="Genomic_DNA"/>
</dbReference>
<evidence type="ECO:0000313" key="2">
    <source>
        <dbReference type="Proteomes" id="UP001249851"/>
    </source>
</evidence>
<protein>
    <submittedName>
        <fullName evidence="1">Uncharacterized protein</fullName>
    </submittedName>
</protein>
<sequence length="236" mass="26571">MKLPETNQDLLVLYRVDLKQLGCIAMKGLRNDSMYFDESAFEGFSSDVKSGLGFLSVEAGRSKRRPSRSYGFLHKSFQEFFAAFCHSCQLLDGEISVDSLILDRSLFSKFRQVLLFTSGMLAQKCEAAVKALIAGIATQVNLEKIPLEVAWACINECKREGNTFDKEMAQFFGSSLKLKMIAGERFMRNIKRIFVAANIENRKYKQELNICLRSYRTASHSSTGVPPHTAPHGRAM</sequence>
<dbReference type="PANTHER" id="PTHR46844:SF1">
    <property type="entry name" value="SLR5058 PROTEIN"/>
    <property type="match status" value="1"/>
</dbReference>
<proteinExistence type="predicted"/>
<organism evidence="1 2">
    <name type="scientific">Acropora cervicornis</name>
    <name type="common">Staghorn coral</name>
    <dbReference type="NCBI Taxonomy" id="6130"/>
    <lineage>
        <taxon>Eukaryota</taxon>
        <taxon>Metazoa</taxon>
        <taxon>Cnidaria</taxon>
        <taxon>Anthozoa</taxon>
        <taxon>Hexacorallia</taxon>
        <taxon>Scleractinia</taxon>
        <taxon>Astrocoeniina</taxon>
        <taxon>Acroporidae</taxon>
        <taxon>Acropora</taxon>
    </lineage>
</organism>
<accession>A0AAD9PXC5</accession>
<comment type="caution">
    <text evidence="1">The sequence shown here is derived from an EMBL/GenBank/DDBJ whole genome shotgun (WGS) entry which is preliminary data.</text>
</comment>
<dbReference type="Proteomes" id="UP001249851">
    <property type="component" value="Unassembled WGS sequence"/>
</dbReference>
<evidence type="ECO:0000313" key="1">
    <source>
        <dbReference type="EMBL" id="KAK2550808.1"/>
    </source>
</evidence>
<keyword evidence="2" id="KW-1185">Reference proteome</keyword>
<dbReference type="AlphaFoldDB" id="A0AAD9PXC5"/>